<evidence type="ECO:0000259" key="1">
    <source>
        <dbReference type="Pfam" id="PF01695"/>
    </source>
</evidence>
<dbReference type="RefSeq" id="WP_025436397.1">
    <property type="nucleotide sequence ID" value="NZ_CP007452.1"/>
</dbReference>
<evidence type="ECO:0000313" key="2">
    <source>
        <dbReference type="EMBL" id="AHM57476.1"/>
    </source>
</evidence>
<organism evidence="2 3">
    <name type="scientific">Peptoclostridium acidaminophilum DSM 3953</name>
    <dbReference type="NCBI Taxonomy" id="1286171"/>
    <lineage>
        <taxon>Bacteria</taxon>
        <taxon>Bacillati</taxon>
        <taxon>Bacillota</taxon>
        <taxon>Clostridia</taxon>
        <taxon>Peptostreptococcales</taxon>
        <taxon>Peptoclostridiaceae</taxon>
        <taxon>Peptoclostridium</taxon>
    </lineage>
</organism>
<dbReference type="KEGG" id="eac:EAL2_c21950"/>
<gene>
    <name evidence="2" type="ORF">EAL2_c21950</name>
</gene>
<dbReference type="AlphaFoldDB" id="W8U9D2"/>
<dbReference type="InterPro" id="IPR027417">
    <property type="entry name" value="P-loop_NTPase"/>
</dbReference>
<dbReference type="eggNOG" id="COG1484">
    <property type="taxonomic scope" value="Bacteria"/>
</dbReference>
<dbReference type="PATRIC" id="fig|1286171.3.peg.2144"/>
<sequence length="330" mass="38074">MREETLRKILLKYEKKRDLAAINLELRKKKLYSVFPRLEEIEGEIFRLGLKMGKLALDSPDNLESIVESCKQSLEALKREKESIMKASGFPTDYLSMQYECPLCKDRGFLSSGEKCRCLKQELIDEAYKMSNLKQVLSKENLSTFNLDIFSDDKSSASVLSPKENMATILAICDDFIRNFPKNNGENLLFYGTTGSGKTFMCNCIAKELLDRGNFVIYQTAFSLFAIIEGYRFQKKNSAIDKESYESLFECDLLIIDDLGIEIQNSFTNSELFHIINTRLINEKKTVISTNFNLSELSQRYTDRIFSRISSSFRPLKFFGNDLRWEKGNK</sequence>
<dbReference type="Proteomes" id="UP000019591">
    <property type="component" value="Chromosome"/>
</dbReference>
<dbReference type="STRING" id="1286171.EAL2_c21950"/>
<accession>W8U9D2</accession>
<dbReference type="CDD" id="cd00009">
    <property type="entry name" value="AAA"/>
    <property type="match status" value="1"/>
</dbReference>
<dbReference type="SUPFAM" id="SSF52540">
    <property type="entry name" value="P-loop containing nucleoside triphosphate hydrolases"/>
    <property type="match status" value="1"/>
</dbReference>
<dbReference type="EMBL" id="CP007452">
    <property type="protein sequence ID" value="AHM57476.1"/>
    <property type="molecule type" value="Genomic_DNA"/>
</dbReference>
<dbReference type="NCBIfam" id="NF005304">
    <property type="entry name" value="PRK06835.1"/>
    <property type="match status" value="1"/>
</dbReference>
<proteinExistence type="predicted"/>
<dbReference type="PANTHER" id="PTHR30050">
    <property type="entry name" value="CHROMOSOMAL REPLICATION INITIATOR PROTEIN DNAA"/>
    <property type="match status" value="1"/>
</dbReference>
<dbReference type="OrthoDB" id="9776217at2"/>
<reference evidence="2 3" key="1">
    <citation type="journal article" date="2014" name="Genome Announc.">
        <title>Complete Genome Sequence of Amino Acid-Utilizing Eubacterium acidaminophilum al-2 (DSM 3953).</title>
        <authorList>
            <person name="Poehlein A."/>
            <person name="Andreesen J.R."/>
            <person name="Daniel R."/>
        </authorList>
    </citation>
    <scope>NUCLEOTIDE SEQUENCE [LARGE SCALE GENOMIC DNA]</scope>
    <source>
        <strain evidence="2 3">DSM 3953</strain>
    </source>
</reference>
<keyword evidence="3" id="KW-1185">Reference proteome</keyword>
<evidence type="ECO:0000313" key="3">
    <source>
        <dbReference type="Proteomes" id="UP000019591"/>
    </source>
</evidence>
<dbReference type="Gene3D" id="3.40.50.300">
    <property type="entry name" value="P-loop containing nucleotide triphosphate hydrolases"/>
    <property type="match status" value="1"/>
</dbReference>
<name>W8U9D2_PEPAC</name>
<dbReference type="PANTHER" id="PTHR30050:SF4">
    <property type="entry name" value="ATP-BINDING PROTEIN RV3427C IN INSERTION SEQUENCE-RELATED"/>
    <property type="match status" value="1"/>
</dbReference>
<dbReference type="InterPro" id="IPR002611">
    <property type="entry name" value="IstB_ATP-bd"/>
</dbReference>
<dbReference type="GO" id="GO:0006260">
    <property type="term" value="P:DNA replication"/>
    <property type="evidence" value="ECO:0007669"/>
    <property type="project" value="TreeGrafter"/>
</dbReference>
<dbReference type="GO" id="GO:0005524">
    <property type="term" value="F:ATP binding"/>
    <property type="evidence" value="ECO:0007669"/>
    <property type="project" value="InterPro"/>
</dbReference>
<feature type="domain" description="IstB-like ATP-binding" evidence="1">
    <location>
        <begin position="184"/>
        <end position="305"/>
    </location>
</feature>
<protein>
    <submittedName>
        <fullName evidence="2">Putative DNA replication protein</fullName>
    </submittedName>
</protein>
<dbReference type="Pfam" id="PF01695">
    <property type="entry name" value="IstB_IS21"/>
    <property type="match status" value="1"/>
</dbReference>
<dbReference type="HOGENOM" id="CLU_062999_0_0_9"/>